<evidence type="ECO:0000256" key="5">
    <source>
        <dbReference type="ARBA" id="ARBA00022679"/>
    </source>
</evidence>
<dbReference type="PANTHER" id="PTHR20426">
    <property type="entry name" value="RIBOSOME BIOGENESIS PROTEIN TSR3 HOMOLOG"/>
    <property type="match status" value="1"/>
</dbReference>
<evidence type="ECO:0000256" key="4">
    <source>
        <dbReference type="ARBA" id="ARBA00022552"/>
    </source>
</evidence>
<dbReference type="Pfam" id="PF04034">
    <property type="entry name" value="Ribo_biogen_C"/>
    <property type="match status" value="1"/>
</dbReference>
<evidence type="ECO:0000256" key="2">
    <source>
        <dbReference type="ARBA" id="ARBA00022490"/>
    </source>
</evidence>
<comment type="caution">
    <text evidence="9">The sequence shown here is derived from an EMBL/GenBank/DDBJ whole genome shotgun (WGS) entry which is preliminary data.</text>
</comment>
<dbReference type="InterPro" id="IPR007177">
    <property type="entry name" value="Tsr3_C"/>
</dbReference>
<dbReference type="PANTHER" id="PTHR20426:SF0">
    <property type="entry name" value="18S RRNA AMINOCARBOXYPROPYLTRANSFERASE"/>
    <property type="match status" value="1"/>
</dbReference>
<reference evidence="9 10" key="1">
    <citation type="submission" date="2016-08" db="EMBL/GenBank/DDBJ databases">
        <title>New Insights into Marine Group III Euryarchaeota, from dark to light.</title>
        <authorList>
            <person name="Haro-Moreno J.M."/>
            <person name="Rodriguez-Valera F."/>
            <person name="Lopez-Garcia P."/>
            <person name="Moreira D."/>
            <person name="Martin-Cuadrado A.B."/>
        </authorList>
    </citation>
    <scope>NUCLEOTIDE SEQUENCE [LARGE SCALE GENOMIC DNA]</scope>
    <source>
        <strain evidence="9">CG-Bathy1</strain>
    </source>
</reference>
<name>A0A1J5TUS6_9ARCH</name>
<dbReference type="Proteomes" id="UP000183815">
    <property type="component" value="Unassembled WGS sequence"/>
</dbReference>
<evidence type="ECO:0000256" key="1">
    <source>
        <dbReference type="ARBA" id="ARBA00014114"/>
    </source>
</evidence>
<dbReference type="EMBL" id="MIYU01000001">
    <property type="protein sequence ID" value="OIR20253.1"/>
    <property type="molecule type" value="Genomic_DNA"/>
</dbReference>
<evidence type="ECO:0000259" key="7">
    <source>
        <dbReference type="Pfam" id="PF04034"/>
    </source>
</evidence>
<evidence type="ECO:0000256" key="6">
    <source>
        <dbReference type="ARBA" id="ARBA00022691"/>
    </source>
</evidence>
<evidence type="ECO:0000313" key="9">
    <source>
        <dbReference type="EMBL" id="OIR20253.1"/>
    </source>
</evidence>
<dbReference type="InterPro" id="IPR022968">
    <property type="entry name" value="Tsr3-like"/>
</dbReference>
<accession>A0A1J5TUS6</accession>
<organism evidence="9 10">
    <name type="scientific">Marine Group III euryarchaeote CG-Bathy1</name>
    <dbReference type="NCBI Taxonomy" id="1889001"/>
    <lineage>
        <taxon>Archaea</taxon>
        <taxon>Methanobacteriati</taxon>
        <taxon>Thermoplasmatota</taxon>
        <taxon>Thermoplasmata</taxon>
        <taxon>Candidatus Thermoprofundales</taxon>
    </lineage>
</organism>
<protein>
    <recommendedName>
        <fullName evidence="1">16S rRNA aminocarboxypropyltransferase</fullName>
    </recommendedName>
</protein>
<dbReference type="AlphaFoldDB" id="A0A1J5TUS6"/>
<dbReference type="GO" id="GO:0006364">
    <property type="term" value="P:rRNA processing"/>
    <property type="evidence" value="ECO:0007669"/>
    <property type="project" value="UniProtKB-KW"/>
</dbReference>
<dbReference type="InterPro" id="IPR007209">
    <property type="entry name" value="RNaseL-inhib-like_metal-bd_dom"/>
</dbReference>
<sequence>MLTKIRILDMGQDDPKKCTAQRLARFDLAELFHRISTLPQMGVLLDPYCERPMDISDKLLVKVGGLVAVDCSWKNASNLFPKLQLHGLESRSLPEIVPVNPVNAGKIGKLTTAEALAASLMITGFEEDASDLMSVFKWGPSFLRLNTF</sequence>
<gene>
    <name evidence="9" type="ORF">BEU04_00100</name>
</gene>
<evidence type="ECO:0000313" key="10">
    <source>
        <dbReference type="Proteomes" id="UP000183815"/>
    </source>
</evidence>
<keyword evidence="3" id="KW-0690">Ribosome biogenesis</keyword>
<evidence type="ECO:0000259" key="8">
    <source>
        <dbReference type="Pfam" id="PF04068"/>
    </source>
</evidence>
<feature type="domain" description="16S/18S rRNA aminocarboxypropyltransferase Tsr3 C-terminal" evidence="7">
    <location>
        <begin position="43"/>
        <end position="147"/>
    </location>
</feature>
<keyword evidence="4" id="KW-0698">rRNA processing</keyword>
<keyword evidence="6" id="KW-0949">S-adenosyl-L-methionine</keyword>
<proteinExistence type="predicted"/>
<dbReference type="GO" id="GO:0106388">
    <property type="term" value="F:rRNA small subunit aminocarboxypropyltransferase activity"/>
    <property type="evidence" value="ECO:0007669"/>
    <property type="project" value="InterPro"/>
</dbReference>
<keyword evidence="2" id="KW-0963">Cytoplasm</keyword>
<dbReference type="Pfam" id="PF04068">
    <property type="entry name" value="Fer4_RLI"/>
    <property type="match status" value="1"/>
</dbReference>
<feature type="domain" description="RNase L inhibitor RLI-like possible metal-binding" evidence="8">
    <location>
        <begin position="4"/>
        <end position="33"/>
    </location>
</feature>
<evidence type="ECO:0000256" key="3">
    <source>
        <dbReference type="ARBA" id="ARBA00022517"/>
    </source>
</evidence>
<dbReference type="NCBIfam" id="NF002621">
    <property type="entry name" value="PRK02287.1"/>
    <property type="match status" value="1"/>
</dbReference>
<keyword evidence="5" id="KW-0808">Transferase</keyword>